<dbReference type="PANTHER" id="PTHR12001:SF44">
    <property type="entry name" value="GERANYLGERANYL PYROPHOSPHATE SYNTHASE"/>
    <property type="match status" value="1"/>
</dbReference>
<evidence type="ECO:0000313" key="4">
    <source>
        <dbReference type="EMBL" id="CAH2241851.1"/>
    </source>
</evidence>
<protein>
    <submittedName>
        <fullName evidence="4">Jg16240 protein</fullName>
    </submittedName>
</protein>
<dbReference type="Pfam" id="PF00348">
    <property type="entry name" value="polyprenyl_synt"/>
    <property type="match status" value="1"/>
</dbReference>
<organism evidence="4 5">
    <name type="scientific">Pararge aegeria aegeria</name>
    <dbReference type="NCBI Taxonomy" id="348720"/>
    <lineage>
        <taxon>Eukaryota</taxon>
        <taxon>Metazoa</taxon>
        <taxon>Ecdysozoa</taxon>
        <taxon>Arthropoda</taxon>
        <taxon>Hexapoda</taxon>
        <taxon>Insecta</taxon>
        <taxon>Pterygota</taxon>
        <taxon>Neoptera</taxon>
        <taxon>Endopterygota</taxon>
        <taxon>Lepidoptera</taxon>
        <taxon>Glossata</taxon>
        <taxon>Ditrysia</taxon>
        <taxon>Papilionoidea</taxon>
        <taxon>Nymphalidae</taxon>
        <taxon>Satyrinae</taxon>
        <taxon>Satyrini</taxon>
        <taxon>Parargina</taxon>
        <taxon>Pararge</taxon>
    </lineage>
</organism>
<dbReference type="InterPro" id="IPR000092">
    <property type="entry name" value="Polyprenyl_synt"/>
</dbReference>
<dbReference type="PROSITE" id="PS00444">
    <property type="entry name" value="POLYPRENYL_SYNTHASE_2"/>
    <property type="match status" value="1"/>
</dbReference>
<keyword evidence="1" id="KW-0479">Metal-binding</keyword>
<dbReference type="Proteomes" id="UP000838756">
    <property type="component" value="Unassembled WGS sequence"/>
</dbReference>
<accession>A0A8S4RTR3</accession>
<evidence type="ECO:0000256" key="3">
    <source>
        <dbReference type="RuleBase" id="RU004466"/>
    </source>
</evidence>
<dbReference type="GO" id="GO:0008299">
    <property type="term" value="P:isoprenoid biosynthetic process"/>
    <property type="evidence" value="ECO:0007669"/>
    <property type="project" value="InterPro"/>
</dbReference>
<evidence type="ECO:0000313" key="5">
    <source>
        <dbReference type="Proteomes" id="UP000838756"/>
    </source>
</evidence>
<keyword evidence="3" id="KW-0808">Transferase</keyword>
<dbReference type="SUPFAM" id="SSF48576">
    <property type="entry name" value="Terpenoid synthases"/>
    <property type="match status" value="1"/>
</dbReference>
<name>A0A8S4RTR3_9NEOP</name>
<keyword evidence="2" id="KW-0460">Magnesium</keyword>
<dbReference type="InterPro" id="IPR033749">
    <property type="entry name" value="Polyprenyl_synt_CS"/>
</dbReference>
<dbReference type="SFLD" id="SFLDS00005">
    <property type="entry name" value="Isoprenoid_Synthase_Type_I"/>
    <property type="match status" value="1"/>
</dbReference>
<dbReference type="Gene3D" id="1.10.600.10">
    <property type="entry name" value="Farnesyl Diphosphate Synthase"/>
    <property type="match status" value="1"/>
</dbReference>
<dbReference type="OrthoDB" id="6921389at2759"/>
<evidence type="ECO:0000256" key="1">
    <source>
        <dbReference type="ARBA" id="ARBA00022723"/>
    </source>
</evidence>
<sequence>MAQEIINPELYLERELLAPYTHLLQIKGKQIRVKIAVAFNHWLRVPDEKLQYIVNAVNTLHNASLLMDDIQDNSTVRRGVPAAHCVFGLPLTLNTGIHVFFLVLQRVMQLGPVATEIYSEEMLELIRGQGIDIYWRENLICPTEEEYNNMVEQKTGHMFLLGLRLMQLFSECKTDFSKLALHLGLYFQIRDDYCNLRQQEALEEWPSEEDKQASKELSYCEDLTEGKYSLPIIHAMSSSKREEILDILRQRTQDVAVKKHCIALLDKVGSLQYTRGVLENLDRSARAEVARLGGNPDMEAVLDELLSWKHE</sequence>
<proteinExistence type="inferred from homology"/>
<keyword evidence="5" id="KW-1185">Reference proteome</keyword>
<dbReference type="PROSITE" id="PS00723">
    <property type="entry name" value="POLYPRENYL_SYNTHASE_1"/>
    <property type="match status" value="1"/>
</dbReference>
<dbReference type="GO" id="GO:0004659">
    <property type="term" value="F:prenyltransferase activity"/>
    <property type="evidence" value="ECO:0007669"/>
    <property type="project" value="InterPro"/>
</dbReference>
<evidence type="ECO:0000256" key="2">
    <source>
        <dbReference type="ARBA" id="ARBA00022842"/>
    </source>
</evidence>
<gene>
    <name evidence="4" type="primary">jg16240</name>
    <name evidence="4" type="ORF">PAEG_LOCUS18238</name>
</gene>
<dbReference type="EMBL" id="CAKXAJ010025590">
    <property type="protein sequence ID" value="CAH2241851.1"/>
    <property type="molecule type" value="Genomic_DNA"/>
</dbReference>
<dbReference type="GO" id="GO:0046872">
    <property type="term" value="F:metal ion binding"/>
    <property type="evidence" value="ECO:0007669"/>
    <property type="project" value="UniProtKB-KW"/>
</dbReference>
<dbReference type="InterPro" id="IPR008949">
    <property type="entry name" value="Isoprenoid_synthase_dom_sf"/>
</dbReference>
<dbReference type="CDD" id="cd00685">
    <property type="entry name" value="Trans_IPPS_HT"/>
    <property type="match status" value="1"/>
</dbReference>
<dbReference type="GO" id="GO:0042811">
    <property type="term" value="P:pheromone biosynthetic process"/>
    <property type="evidence" value="ECO:0007669"/>
    <property type="project" value="UniProtKB-ARBA"/>
</dbReference>
<reference evidence="4" key="1">
    <citation type="submission" date="2022-03" db="EMBL/GenBank/DDBJ databases">
        <authorList>
            <person name="Lindestad O."/>
        </authorList>
    </citation>
    <scope>NUCLEOTIDE SEQUENCE</scope>
</reference>
<dbReference type="AlphaFoldDB" id="A0A8S4RTR3"/>
<comment type="caution">
    <text evidence="4">The sequence shown here is derived from an EMBL/GenBank/DDBJ whole genome shotgun (WGS) entry which is preliminary data.</text>
</comment>
<comment type="similarity">
    <text evidence="3">Belongs to the FPP/GGPP synthase family.</text>
</comment>
<dbReference type="PANTHER" id="PTHR12001">
    <property type="entry name" value="GERANYLGERANYL PYROPHOSPHATE SYNTHASE"/>
    <property type="match status" value="1"/>
</dbReference>